<accession>A0A381W9I2</accession>
<gene>
    <name evidence="1" type="ORF">METZ01_LOCUS101988</name>
</gene>
<dbReference type="AlphaFoldDB" id="A0A381W9I2"/>
<evidence type="ECO:0000313" key="1">
    <source>
        <dbReference type="EMBL" id="SVA49134.1"/>
    </source>
</evidence>
<protein>
    <submittedName>
        <fullName evidence="1">Uncharacterized protein</fullName>
    </submittedName>
</protein>
<sequence>MEPFGLLGFLEHQKLFMMSFTKINHHHTF</sequence>
<proteinExistence type="predicted"/>
<reference evidence="1" key="1">
    <citation type="submission" date="2018-05" db="EMBL/GenBank/DDBJ databases">
        <authorList>
            <person name="Lanie J.A."/>
            <person name="Ng W.-L."/>
            <person name="Kazmierczak K.M."/>
            <person name="Andrzejewski T.M."/>
            <person name="Davidsen T.M."/>
            <person name="Wayne K.J."/>
            <person name="Tettelin H."/>
            <person name="Glass J.I."/>
            <person name="Rusch D."/>
            <person name="Podicherti R."/>
            <person name="Tsui H.-C.T."/>
            <person name="Winkler M.E."/>
        </authorList>
    </citation>
    <scope>NUCLEOTIDE SEQUENCE</scope>
</reference>
<dbReference type="EMBL" id="UINC01011103">
    <property type="protein sequence ID" value="SVA49134.1"/>
    <property type="molecule type" value="Genomic_DNA"/>
</dbReference>
<organism evidence="1">
    <name type="scientific">marine metagenome</name>
    <dbReference type="NCBI Taxonomy" id="408172"/>
    <lineage>
        <taxon>unclassified sequences</taxon>
        <taxon>metagenomes</taxon>
        <taxon>ecological metagenomes</taxon>
    </lineage>
</organism>
<name>A0A381W9I2_9ZZZZ</name>